<dbReference type="InterPro" id="IPR001461">
    <property type="entry name" value="Aspartic_peptidase_A1"/>
</dbReference>
<dbReference type="GO" id="GO:0004190">
    <property type="term" value="F:aspartic-type endopeptidase activity"/>
    <property type="evidence" value="ECO:0007669"/>
    <property type="project" value="UniProtKB-KW"/>
</dbReference>
<dbReference type="PANTHER" id="PTHR47966:SF65">
    <property type="entry name" value="ASPARTIC-TYPE ENDOPEPTIDASE"/>
    <property type="match status" value="1"/>
</dbReference>
<evidence type="ECO:0000259" key="11">
    <source>
        <dbReference type="PROSITE" id="PS51767"/>
    </source>
</evidence>
<dbReference type="PRINTS" id="PR00792">
    <property type="entry name" value="PEPSIN"/>
</dbReference>
<evidence type="ECO:0000256" key="10">
    <source>
        <dbReference type="SAM" id="SignalP"/>
    </source>
</evidence>
<accession>A0A162TVY3</accession>
<dbReference type="InterPro" id="IPR033121">
    <property type="entry name" value="PEPTIDASE_A1"/>
</dbReference>
<evidence type="ECO:0000256" key="4">
    <source>
        <dbReference type="ARBA" id="ARBA00022750"/>
    </source>
</evidence>
<evidence type="ECO:0000256" key="9">
    <source>
        <dbReference type="RuleBase" id="RU000454"/>
    </source>
</evidence>
<feature type="active site" evidence="8">
    <location>
        <position position="83"/>
    </location>
</feature>
<keyword evidence="4 9" id="KW-0064">Aspartyl protease</keyword>
<dbReference type="OrthoDB" id="771136at2759"/>
<name>A0A162TVY3_PHYB8</name>
<reference evidence="13" key="1">
    <citation type="submission" date="2015-06" db="EMBL/GenBank/DDBJ databases">
        <title>Expansion of signal transduction pathways in fungi by whole-genome duplication.</title>
        <authorList>
            <consortium name="DOE Joint Genome Institute"/>
            <person name="Corrochano L.M."/>
            <person name="Kuo A."/>
            <person name="Marcet-Houben M."/>
            <person name="Polaino S."/>
            <person name="Salamov A."/>
            <person name="Villalobos J.M."/>
            <person name="Alvarez M.I."/>
            <person name="Avalos J."/>
            <person name="Benito E.P."/>
            <person name="Benoit I."/>
            <person name="Burger G."/>
            <person name="Camino L.P."/>
            <person name="Canovas D."/>
            <person name="Cerda-Olmedo E."/>
            <person name="Cheng J.-F."/>
            <person name="Dominguez A."/>
            <person name="Elias M."/>
            <person name="Eslava A.P."/>
            <person name="Glaser F."/>
            <person name="Grimwood J."/>
            <person name="Gutierrez G."/>
            <person name="Heitman J."/>
            <person name="Henrissat B."/>
            <person name="Iturriaga E.A."/>
            <person name="Lang B.F."/>
            <person name="Lavin J.L."/>
            <person name="Lee S."/>
            <person name="Li W."/>
            <person name="Lindquist E."/>
            <person name="Lopez-Garcia S."/>
            <person name="Luque E.M."/>
            <person name="Marcos A.T."/>
            <person name="Martin J."/>
            <person name="McCluskey K."/>
            <person name="Medina H.R."/>
            <person name="Miralles-Duran A."/>
            <person name="Miyazaki A."/>
            <person name="Munoz-Torres E."/>
            <person name="Oguiza J.A."/>
            <person name="Ohm R."/>
            <person name="Olmedo M."/>
            <person name="Orejas M."/>
            <person name="Ortiz-Castellanos L."/>
            <person name="Pisabarro A.G."/>
            <person name="Rodriguez-Romero J."/>
            <person name="Ruiz-Herrera J."/>
            <person name="Ruiz-Vazquez R."/>
            <person name="Sanz C."/>
            <person name="Schackwitz W."/>
            <person name="Schmutz J."/>
            <person name="Shahriari M."/>
            <person name="Shelest E."/>
            <person name="Silva-Franco F."/>
            <person name="Soanes D."/>
            <person name="Syed K."/>
            <person name="Tagua V.G."/>
            <person name="Talbot N.J."/>
            <person name="Thon M."/>
            <person name="De vries R.P."/>
            <person name="Wiebenga A."/>
            <person name="Yadav J.S."/>
            <person name="Braun E.L."/>
            <person name="Baker S."/>
            <person name="Garre V."/>
            <person name="Horwitz B."/>
            <person name="Torres-Martinez S."/>
            <person name="Idnurm A."/>
            <person name="Herrera-Estrella A."/>
            <person name="Gabaldon T."/>
            <person name="Grigoriev I.V."/>
        </authorList>
    </citation>
    <scope>NUCLEOTIDE SEQUENCE [LARGE SCALE GENOMIC DNA]</scope>
    <source>
        <strain evidence="13">NRRL 1555(-)</strain>
    </source>
</reference>
<dbReference type="RefSeq" id="XP_018289452.1">
    <property type="nucleotide sequence ID" value="XM_018442336.1"/>
</dbReference>
<dbReference type="STRING" id="763407.A0A162TVY3"/>
<proteinExistence type="inferred from homology"/>
<dbReference type="SUPFAM" id="SSF50630">
    <property type="entry name" value="Acid proteases"/>
    <property type="match status" value="1"/>
</dbReference>
<evidence type="ECO:0000256" key="8">
    <source>
        <dbReference type="PIRSR" id="PIRSR601461-1"/>
    </source>
</evidence>
<dbReference type="InterPro" id="IPR001969">
    <property type="entry name" value="Aspartic_peptidase_AS"/>
</dbReference>
<dbReference type="Gene3D" id="2.40.70.10">
    <property type="entry name" value="Acid Proteases"/>
    <property type="match status" value="2"/>
</dbReference>
<feature type="domain" description="Peptidase A1" evidence="11">
    <location>
        <begin position="65"/>
        <end position="448"/>
    </location>
</feature>
<keyword evidence="2 9" id="KW-0645">Protease</keyword>
<keyword evidence="3 10" id="KW-0732">Signal</keyword>
<dbReference type="GeneID" id="29003242"/>
<keyword evidence="13" id="KW-1185">Reference proteome</keyword>
<dbReference type="AlphaFoldDB" id="A0A162TVY3"/>
<gene>
    <name evidence="12" type="ORF">PHYBLDRAFT_70807</name>
</gene>
<evidence type="ECO:0000256" key="3">
    <source>
        <dbReference type="ARBA" id="ARBA00022729"/>
    </source>
</evidence>
<protein>
    <submittedName>
        <fullName evidence="12">Secreted aspartyl protease</fullName>
    </submittedName>
</protein>
<dbReference type="Pfam" id="PF00026">
    <property type="entry name" value="Asp"/>
    <property type="match status" value="1"/>
</dbReference>
<comment type="similarity">
    <text evidence="1 9">Belongs to the peptidase A1 family.</text>
</comment>
<dbReference type="InterPro" id="IPR034164">
    <property type="entry name" value="Pepsin-like_dom"/>
</dbReference>
<organism evidence="12 13">
    <name type="scientific">Phycomyces blakesleeanus (strain ATCC 8743b / DSM 1359 / FGSC 10004 / NBRC 33097 / NRRL 1555)</name>
    <dbReference type="NCBI Taxonomy" id="763407"/>
    <lineage>
        <taxon>Eukaryota</taxon>
        <taxon>Fungi</taxon>
        <taxon>Fungi incertae sedis</taxon>
        <taxon>Mucoromycota</taxon>
        <taxon>Mucoromycotina</taxon>
        <taxon>Mucoromycetes</taxon>
        <taxon>Mucorales</taxon>
        <taxon>Phycomycetaceae</taxon>
        <taxon>Phycomyces</taxon>
    </lineage>
</organism>
<keyword evidence="6" id="KW-0865">Zymogen</keyword>
<evidence type="ECO:0000256" key="7">
    <source>
        <dbReference type="ARBA" id="ARBA00023157"/>
    </source>
</evidence>
<dbReference type="EMBL" id="KV440986">
    <property type="protein sequence ID" value="OAD71412.1"/>
    <property type="molecule type" value="Genomic_DNA"/>
</dbReference>
<feature type="signal peptide" evidence="10">
    <location>
        <begin position="1"/>
        <end position="16"/>
    </location>
</feature>
<dbReference type="InterPro" id="IPR021109">
    <property type="entry name" value="Peptidase_aspartic_dom_sf"/>
</dbReference>
<feature type="chain" id="PRO_5007840105" evidence="10">
    <location>
        <begin position="17"/>
        <end position="460"/>
    </location>
</feature>
<dbReference type="GO" id="GO:0006508">
    <property type="term" value="P:proteolysis"/>
    <property type="evidence" value="ECO:0007669"/>
    <property type="project" value="UniProtKB-KW"/>
</dbReference>
<dbReference type="CDD" id="cd05471">
    <property type="entry name" value="pepsin_like"/>
    <property type="match status" value="1"/>
</dbReference>
<evidence type="ECO:0000256" key="5">
    <source>
        <dbReference type="ARBA" id="ARBA00022801"/>
    </source>
</evidence>
<dbReference type="PROSITE" id="PS00141">
    <property type="entry name" value="ASP_PROTEASE"/>
    <property type="match status" value="1"/>
</dbReference>
<dbReference type="Proteomes" id="UP000077315">
    <property type="component" value="Unassembled WGS sequence"/>
</dbReference>
<dbReference type="InParanoid" id="A0A162TVY3"/>
<dbReference type="PANTHER" id="PTHR47966">
    <property type="entry name" value="BETA-SITE APP-CLEAVING ENZYME, ISOFORM A-RELATED"/>
    <property type="match status" value="1"/>
</dbReference>
<evidence type="ECO:0000256" key="2">
    <source>
        <dbReference type="ARBA" id="ARBA00022670"/>
    </source>
</evidence>
<evidence type="ECO:0000256" key="1">
    <source>
        <dbReference type="ARBA" id="ARBA00007447"/>
    </source>
</evidence>
<dbReference type="PROSITE" id="PS51767">
    <property type="entry name" value="PEPTIDASE_A1"/>
    <property type="match status" value="1"/>
</dbReference>
<dbReference type="VEuPathDB" id="FungiDB:PHYBLDRAFT_70807"/>
<keyword evidence="5 9" id="KW-0378">Hydrolase</keyword>
<evidence type="ECO:0000256" key="6">
    <source>
        <dbReference type="ARBA" id="ARBA00023145"/>
    </source>
</evidence>
<sequence>MLLLLGISALINTASTAKSVPGIVRMPIFKRSQSTSIITKRRKRDILKEPGLFKSGLYNDYGSQYLVHLSVGTPPQKFTVTLDTGSANLWVPSVKCNPELCPHTRFDQKKSSSFNDTGKSFDLQYGIGNATGVYGTDTVSIAGATIQNQQFGLATSTHNLLTDVVSFDEDSPPAEPSQGSLAISDKVENGILGTGFPQLTVPGLGSQKPHYPLVFNMVRQNIIKDPIFSIYLGAATDMGWAGEIVFGGIDSTKHSGDLVYLPVTPYDTTSREISLDPSSGKTVDDYFYWQVYSQGISATNGNSTTKFDVSPDKGYIFDTGSTLSYFPQSIVEPMLTGLVGPSGYSYDPSTSSYFINCHGMPPNATVQLQMSSTGSKMTSPTTLTILASKLVIPVNGATVEDATKCIFGIGENTFLANENMSSMYLIGDTILRTTYLVFDMGKKRIGIAAAIGSGSVVSQI</sequence>
<dbReference type="FunFam" id="2.40.70.10:FF:000008">
    <property type="entry name" value="Cathepsin D"/>
    <property type="match status" value="1"/>
</dbReference>
<feature type="active site" evidence="8">
    <location>
        <position position="318"/>
    </location>
</feature>
<evidence type="ECO:0000313" key="13">
    <source>
        <dbReference type="Proteomes" id="UP000077315"/>
    </source>
</evidence>
<evidence type="ECO:0000313" key="12">
    <source>
        <dbReference type="EMBL" id="OAD71412.1"/>
    </source>
</evidence>
<keyword evidence="7" id="KW-1015">Disulfide bond</keyword>